<accession>A0ACC0FUH5</accession>
<proteinExistence type="predicted"/>
<evidence type="ECO:0000313" key="2">
    <source>
        <dbReference type="Proteomes" id="UP001060215"/>
    </source>
</evidence>
<protein>
    <submittedName>
        <fullName evidence="1">Uncharacterized protein</fullName>
    </submittedName>
</protein>
<name>A0ACC0FUH5_9ERIC</name>
<evidence type="ECO:0000313" key="1">
    <source>
        <dbReference type="EMBL" id="KAI7991591.1"/>
    </source>
</evidence>
<organism evidence="1 2">
    <name type="scientific">Camellia lanceoleosa</name>
    <dbReference type="NCBI Taxonomy" id="1840588"/>
    <lineage>
        <taxon>Eukaryota</taxon>
        <taxon>Viridiplantae</taxon>
        <taxon>Streptophyta</taxon>
        <taxon>Embryophyta</taxon>
        <taxon>Tracheophyta</taxon>
        <taxon>Spermatophyta</taxon>
        <taxon>Magnoliopsida</taxon>
        <taxon>eudicotyledons</taxon>
        <taxon>Gunneridae</taxon>
        <taxon>Pentapetalae</taxon>
        <taxon>asterids</taxon>
        <taxon>Ericales</taxon>
        <taxon>Theaceae</taxon>
        <taxon>Camellia</taxon>
    </lineage>
</organism>
<reference evidence="1 2" key="1">
    <citation type="journal article" date="2022" name="Plant J.">
        <title>Chromosome-level genome of Camellia lanceoleosa provides a valuable resource for understanding genome evolution and self-incompatibility.</title>
        <authorList>
            <person name="Gong W."/>
            <person name="Xiao S."/>
            <person name="Wang L."/>
            <person name="Liao Z."/>
            <person name="Chang Y."/>
            <person name="Mo W."/>
            <person name="Hu G."/>
            <person name="Li W."/>
            <person name="Zhao G."/>
            <person name="Zhu H."/>
            <person name="Hu X."/>
            <person name="Ji K."/>
            <person name="Xiang X."/>
            <person name="Song Q."/>
            <person name="Yuan D."/>
            <person name="Jin S."/>
            <person name="Zhang L."/>
        </authorList>
    </citation>
    <scope>NUCLEOTIDE SEQUENCE [LARGE SCALE GENOMIC DNA]</scope>
    <source>
        <strain evidence="1">SQ_2022a</strain>
    </source>
</reference>
<sequence>MGRVMGTVCCSLVTLERFVVLWGDLGILPLLEVILLCSTPWKVLKTSLGQQNLLEISCIFVHKGVAEKSMAIQDPVPRKG</sequence>
<dbReference type="Proteomes" id="UP001060215">
    <property type="component" value="Chromosome 13"/>
</dbReference>
<dbReference type="EMBL" id="CM045770">
    <property type="protein sequence ID" value="KAI7991591.1"/>
    <property type="molecule type" value="Genomic_DNA"/>
</dbReference>
<gene>
    <name evidence="1" type="ORF">LOK49_LG12G00264</name>
</gene>
<comment type="caution">
    <text evidence="1">The sequence shown here is derived from an EMBL/GenBank/DDBJ whole genome shotgun (WGS) entry which is preliminary data.</text>
</comment>
<keyword evidence="2" id="KW-1185">Reference proteome</keyword>